<dbReference type="PANTHER" id="PTHR33415:SF15">
    <property type="entry name" value="PROTEIN DCL HOMOLOG, CHLOROPLASTIC"/>
    <property type="match status" value="1"/>
</dbReference>
<dbReference type="AlphaFoldDB" id="A0ABD0U9A1"/>
<evidence type="ECO:0008006" key="3">
    <source>
        <dbReference type="Google" id="ProtNLM"/>
    </source>
</evidence>
<organism evidence="1 2">
    <name type="scientific">Dendrobium thyrsiflorum</name>
    <name type="common">Pinecone-like raceme dendrobium</name>
    <name type="synonym">Orchid</name>
    <dbReference type="NCBI Taxonomy" id="117978"/>
    <lineage>
        <taxon>Eukaryota</taxon>
        <taxon>Viridiplantae</taxon>
        <taxon>Streptophyta</taxon>
        <taxon>Embryophyta</taxon>
        <taxon>Tracheophyta</taxon>
        <taxon>Spermatophyta</taxon>
        <taxon>Magnoliopsida</taxon>
        <taxon>Liliopsida</taxon>
        <taxon>Asparagales</taxon>
        <taxon>Orchidaceae</taxon>
        <taxon>Epidendroideae</taxon>
        <taxon>Malaxideae</taxon>
        <taxon>Dendrobiinae</taxon>
        <taxon>Dendrobium</taxon>
    </lineage>
</organism>
<evidence type="ECO:0000313" key="2">
    <source>
        <dbReference type="Proteomes" id="UP001552299"/>
    </source>
</evidence>
<gene>
    <name evidence="1" type="ORF">M5K25_020187</name>
</gene>
<comment type="caution">
    <text evidence="1">The sequence shown here is derived from an EMBL/GenBank/DDBJ whole genome shotgun (WGS) entry which is preliminary data.</text>
</comment>
<dbReference type="InterPro" id="IPR044673">
    <property type="entry name" value="DCL-like"/>
</dbReference>
<evidence type="ECO:0000313" key="1">
    <source>
        <dbReference type="EMBL" id="KAL0909330.1"/>
    </source>
</evidence>
<sequence length="290" mass="32920">MLRSRQLRSARRIEPLTRLPPASRPRNRVVSHSRCSVVPQDMKLLALSCQWIGWVRVISNFHLYDSICSFPQATGQHTLPPSTLTVLHQEQQREPKKPFQERREREETFAIRSPILNNTLLMVVLVLGPSPPFFRLPLRQFSPHVMLASTCVTSRTLNPLPVAALRAVRTQGIGAGAADDPAVLRRPVVSPVVADEDTGEESLVRKGEVEERTEEAEWVDWEDQILQETVPLVGFVRMILHSGKYEIGDRLSSDHEKTIVEKLLFYHPESEKKIGCGVEYIKEPLLGRMI</sequence>
<dbReference type="Proteomes" id="UP001552299">
    <property type="component" value="Unassembled WGS sequence"/>
</dbReference>
<reference evidence="1 2" key="1">
    <citation type="journal article" date="2024" name="Plant Biotechnol. J.">
        <title>Dendrobium thyrsiflorum genome and its molecular insights into genes involved in important horticultural traits.</title>
        <authorList>
            <person name="Chen B."/>
            <person name="Wang J.Y."/>
            <person name="Zheng P.J."/>
            <person name="Li K.L."/>
            <person name="Liang Y.M."/>
            <person name="Chen X.F."/>
            <person name="Zhang C."/>
            <person name="Zhao X."/>
            <person name="He X."/>
            <person name="Zhang G.Q."/>
            <person name="Liu Z.J."/>
            <person name="Xu Q."/>
        </authorList>
    </citation>
    <scope>NUCLEOTIDE SEQUENCE [LARGE SCALE GENOMIC DNA]</scope>
    <source>
        <strain evidence="1">GZMU011</strain>
    </source>
</reference>
<dbReference type="PANTHER" id="PTHR33415">
    <property type="entry name" value="PROTEIN EMBRYO DEFECTIVE 514"/>
    <property type="match status" value="1"/>
</dbReference>
<accession>A0ABD0U9A1</accession>
<protein>
    <recommendedName>
        <fullName evidence="3">Protein DCL, chloroplastic</fullName>
    </recommendedName>
</protein>
<name>A0ABD0U9A1_DENTH</name>
<dbReference type="Pfam" id="PF11523">
    <property type="entry name" value="DUF3223"/>
    <property type="match status" value="1"/>
</dbReference>
<dbReference type="Gene3D" id="3.10.450.40">
    <property type="match status" value="1"/>
</dbReference>
<dbReference type="EMBL" id="JANQDX010000016">
    <property type="protein sequence ID" value="KAL0909330.1"/>
    <property type="molecule type" value="Genomic_DNA"/>
</dbReference>
<proteinExistence type="predicted"/>
<keyword evidence="2" id="KW-1185">Reference proteome</keyword>